<feature type="chain" id="PRO_5045593504" description="Carbohydrate-binding domain-containing protein" evidence="2">
    <location>
        <begin position="28"/>
        <end position="849"/>
    </location>
</feature>
<feature type="compositionally biased region" description="Gly residues" evidence="1">
    <location>
        <begin position="770"/>
        <end position="797"/>
    </location>
</feature>
<feature type="compositionally biased region" description="Gly residues" evidence="1">
    <location>
        <begin position="325"/>
        <end position="340"/>
    </location>
</feature>
<sequence>MKHSYKTKFAAILILSAMLASGCTTNAASNTTTAVDGTAAEATETTTVNASEANAKLASLKINDLVEYDADDTTVDWSAGDSTVIKLNGTDATVTGAGAKSSGGDVTISSAGTYVISGRLQGGSIVVDAGKDDVVRLVLNGAQIASSDSPAIQVKQAGKTVLTLPEGTQNTLSDGTKYADTSDEAPTAALFSQDDLTINGTGQLTVQGNYKDGITSKDDLKIVSGMLSVNAADDGIVGRDLAAVKAGTININAGGDGFKTTYDGDKTDKGYLLIEDGTFHVESGSDGFQAAASLLIAGGTYDVVTGGGSANAEPHEEEMPMQRPGFGGQSGADGQGGESGAQGTDSGAAADSTSGDEASASASAKDSASQVKDDTAAITNSSSGTDADAAQTEDEESESTSSKGLKAEAGIAVSGGTFTIDSADDTVHSNGSVLVSGGQLDLTTGDDGIHGDVSIVISGGKVNIKNSYEGMEAADISISGGEVNVVASDDGVNASDGSGSSEGPGGMFGGQPPAGMPGQAPDQAAGSQGQTGDQAQSGTSAQTGSSSSSGTGSAQSDAQANAGSQAVQSGSADQNVAQQRPDGQGMPGGPGGSAGTAQLTISGGYLTVNAQGDGLDANGSITMTGGTAIVNGPTSGGNGALDYDGTFEQSGGLLVAAGSAGMAQAPSEGSSQRSVLMTFPSTVKAGTLVTMTDSAGTPVLSFAPAKDIQTIVISTPDLKSEETYAIYTGGTSTGTLKDGLYTGGKLTGGTKVVSFKLGDTVTYVNESGVTTGGGGFGGGFGGGRGPGGRGGANGSGSGTSSQSGASGTSGSTSGNSSGSASGSGTSSTGQSGTSGSGSSDNAATGTSSI</sequence>
<feature type="region of interest" description="Disordered" evidence="1">
    <location>
        <begin position="487"/>
        <end position="597"/>
    </location>
</feature>
<feature type="signal peptide" evidence="2">
    <location>
        <begin position="1"/>
        <end position="27"/>
    </location>
</feature>
<feature type="region of interest" description="Disordered" evidence="1">
    <location>
        <begin position="307"/>
        <end position="408"/>
    </location>
</feature>
<dbReference type="PROSITE" id="PS51257">
    <property type="entry name" value="PROKAR_LIPOPROTEIN"/>
    <property type="match status" value="1"/>
</dbReference>
<feature type="compositionally biased region" description="Polar residues" evidence="1">
    <location>
        <begin position="561"/>
        <end position="577"/>
    </location>
</feature>
<comment type="caution">
    <text evidence="3">The sequence shown here is derived from an EMBL/GenBank/DDBJ whole genome shotgun (WGS) entry which is preliminary data.</text>
</comment>
<name>A0ABQ4LLR0_9BACL</name>
<feature type="compositionally biased region" description="Low complexity" evidence="1">
    <location>
        <begin position="510"/>
        <end position="526"/>
    </location>
</feature>
<evidence type="ECO:0000313" key="3">
    <source>
        <dbReference type="EMBL" id="GIO57432.1"/>
    </source>
</evidence>
<dbReference type="InterPro" id="IPR025584">
    <property type="entry name" value="Cthe_2159"/>
</dbReference>
<feature type="compositionally biased region" description="Gly residues" evidence="1">
    <location>
        <begin position="500"/>
        <end position="509"/>
    </location>
</feature>
<dbReference type="EMBL" id="BORU01000004">
    <property type="protein sequence ID" value="GIO57432.1"/>
    <property type="molecule type" value="Genomic_DNA"/>
</dbReference>
<proteinExistence type="predicted"/>
<accession>A0ABQ4LLR0</accession>
<evidence type="ECO:0008006" key="5">
    <source>
        <dbReference type="Google" id="ProtNLM"/>
    </source>
</evidence>
<dbReference type="Pfam" id="PF14262">
    <property type="entry name" value="Cthe_2159"/>
    <property type="match status" value="1"/>
</dbReference>
<feature type="compositionally biased region" description="Low complexity" evidence="1">
    <location>
        <begin position="534"/>
        <end position="560"/>
    </location>
</feature>
<keyword evidence="4" id="KW-1185">Reference proteome</keyword>
<reference evidence="3 4" key="1">
    <citation type="submission" date="2021-03" db="EMBL/GenBank/DDBJ databases">
        <title>Antimicrobial resistance genes in bacteria isolated from Japanese honey, and their potential for conferring macrolide and lincosamide resistance in the American foulbrood pathogen Paenibacillus larvae.</title>
        <authorList>
            <person name="Okamoto M."/>
            <person name="Kumagai M."/>
            <person name="Kanamori H."/>
            <person name="Takamatsu D."/>
        </authorList>
    </citation>
    <scope>NUCLEOTIDE SEQUENCE [LARGE SCALE GENOMIC DNA]</scope>
    <source>
        <strain evidence="3 4">J21TS7</strain>
    </source>
</reference>
<feature type="compositionally biased region" description="Gly residues" evidence="1">
    <location>
        <begin position="585"/>
        <end position="594"/>
    </location>
</feature>
<organism evidence="3 4">
    <name type="scientific">Paenibacillus cineris</name>
    <dbReference type="NCBI Taxonomy" id="237530"/>
    <lineage>
        <taxon>Bacteria</taxon>
        <taxon>Bacillati</taxon>
        <taxon>Bacillota</taxon>
        <taxon>Bacilli</taxon>
        <taxon>Bacillales</taxon>
        <taxon>Paenibacillaceae</taxon>
        <taxon>Paenibacillus</taxon>
    </lineage>
</organism>
<evidence type="ECO:0000313" key="4">
    <source>
        <dbReference type="Proteomes" id="UP000676601"/>
    </source>
</evidence>
<feature type="compositionally biased region" description="Low complexity" evidence="1">
    <location>
        <begin position="798"/>
        <end position="849"/>
    </location>
</feature>
<feature type="region of interest" description="Disordered" evidence="1">
    <location>
        <begin position="767"/>
        <end position="849"/>
    </location>
</feature>
<evidence type="ECO:0000256" key="2">
    <source>
        <dbReference type="SAM" id="SignalP"/>
    </source>
</evidence>
<dbReference type="Proteomes" id="UP000676601">
    <property type="component" value="Unassembled WGS sequence"/>
</dbReference>
<feature type="compositionally biased region" description="Low complexity" evidence="1">
    <location>
        <begin position="341"/>
        <end position="369"/>
    </location>
</feature>
<dbReference type="RefSeq" id="WP_212985697.1">
    <property type="nucleotide sequence ID" value="NZ_BORU01000004.1"/>
</dbReference>
<keyword evidence="2" id="KW-0732">Signal</keyword>
<evidence type="ECO:0000256" key="1">
    <source>
        <dbReference type="SAM" id="MobiDB-lite"/>
    </source>
</evidence>
<protein>
    <recommendedName>
        <fullName evidence="5">Carbohydrate-binding domain-containing protein</fullName>
    </recommendedName>
</protein>
<gene>
    <name evidence="3" type="ORF">J21TS7_57500</name>
</gene>